<evidence type="ECO:0000256" key="6">
    <source>
        <dbReference type="RuleBase" id="RU363053"/>
    </source>
</evidence>
<name>A0A9W7G7J3_9STRA</name>
<keyword evidence="8" id="KW-1185">Reference proteome</keyword>
<evidence type="ECO:0000256" key="5">
    <source>
        <dbReference type="ARBA" id="ARBA00023136"/>
    </source>
</evidence>
<comment type="caution">
    <text evidence="7">The sequence shown here is derived from an EMBL/GenBank/DDBJ whole genome shotgun (WGS) entry which is preliminary data.</text>
</comment>
<accession>A0A9W7G7J3</accession>
<dbReference type="Pfam" id="PF04117">
    <property type="entry name" value="Mpv17_PMP22"/>
    <property type="match status" value="1"/>
</dbReference>
<dbReference type="PANTHER" id="PTHR11266">
    <property type="entry name" value="PEROXISOMAL MEMBRANE PROTEIN 2, PXMP2 MPV17"/>
    <property type="match status" value="1"/>
</dbReference>
<gene>
    <name evidence="7" type="ORF">TrCOL_g5047</name>
</gene>
<keyword evidence="4 6" id="KW-1133">Transmembrane helix</keyword>
<dbReference type="InterPro" id="IPR007248">
    <property type="entry name" value="Mpv17_PMP22"/>
</dbReference>
<dbReference type="Proteomes" id="UP001165065">
    <property type="component" value="Unassembled WGS sequence"/>
</dbReference>
<evidence type="ECO:0000313" key="7">
    <source>
        <dbReference type="EMBL" id="GMI34964.1"/>
    </source>
</evidence>
<evidence type="ECO:0000256" key="4">
    <source>
        <dbReference type="ARBA" id="ARBA00022989"/>
    </source>
</evidence>
<dbReference type="OrthoDB" id="196537at2759"/>
<dbReference type="EMBL" id="BRYA01000049">
    <property type="protein sequence ID" value="GMI34964.1"/>
    <property type="molecule type" value="Genomic_DNA"/>
</dbReference>
<evidence type="ECO:0000313" key="8">
    <source>
        <dbReference type="Proteomes" id="UP001165065"/>
    </source>
</evidence>
<comment type="caution">
    <text evidence="6">Lacks conserved residue(s) required for the propagation of feature annotation.</text>
</comment>
<comment type="subcellular location">
    <subcellularLocation>
        <location evidence="1">Membrane</location>
        <topology evidence="1">Multi-pass membrane protein</topology>
    </subcellularLocation>
</comment>
<evidence type="ECO:0000256" key="2">
    <source>
        <dbReference type="ARBA" id="ARBA00006824"/>
    </source>
</evidence>
<keyword evidence="3 6" id="KW-0812">Transmembrane</keyword>
<sequence length="143" mass="16456">MRSLSFFFEGLLISGPMMSFSFSLFESMFPTDTEDITAFRKSVNSLFQLMLDTIFMDTFYVLSAFMTSGLFEGLPISLLIAKLRTDFVSCLTTSWMSSLALSPLEIANFRFVPKEWRTIMMNFTDVLWNAFVSFGLHRKRQLG</sequence>
<proteinExistence type="inferred from homology"/>
<protein>
    <submittedName>
        <fullName evidence="7">Uncharacterized protein</fullName>
    </submittedName>
</protein>
<evidence type="ECO:0000256" key="3">
    <source>
        <dbReference type="ARBA" id="ARBA00022692"/>
    </source>
</evidence>
<comment type="similarity">
    <text evidence="2 6">Belongs to the peroxisomal membrane protein PXMP2/4 family.</text>
</comment>
<organism evidence="7 8">
    <name type="scientific">Triparma columacea</name>
    <dbReference type="NCBI Taxonomy" id="722753"/>
    <lineage>
        <taxon>Eukaryota</taxon>
        <taxon>Sar</taxon>
        <taxon>Stramenopiles</taxon>
        <taxon>Ochrophyta</taxon>
        <taxon>Bolidophyceae</taxon>
        <taxon>Parmales</taxon>
        <taxon>Triparmaceae</taxon>
        <taxon>Triparma</taxon>
    </lineage>
</organism>
<dbReference type="AlphaFoldDB" id="A0A9W7G7J3"/>
<reference evidence="8" key="1">
    <citation type="journal article" date="2023" name="Commun. Biol.">
        <title>Genome analysis of Parmales, the sister group of diatoms, reveals the evolutionary specialization of diatoms from phago-mixotrophs to photoautotrophs.</title>
        <authorList>
            <person name="Ban H."/>
            <person name="Sato S."/>
            <person name="Yoshikawa S."/>
            <person name="Yamada K."/>
            <person name="Nakamura Y."/>
            <person name="Ichinomiya M."/>
            <person name="Sato N."/>
            <person name="Blanc-Mathieu R."/>
            <person name="Endo H."/>
            <person name="Kuwata A."/>
            <person name="Ogata H."/>
        </authorList>
    </citation>
    <scope>NUCLEOTIDE SEQUENCE [LARGE SCALE GENOMIC DNA]</scope>
</reference>
<dbReference type="GO" id="GO:0016020">
    <property type="term" value="C:membrane"/>
    <property type="evidence" value="ECO:0007669"/>
    <property type="project" value="UniProtKB-SubCell"/>
</dbReference>
<keyword evidence="5 6" id="KW-0472">Membrane</keyword>
<dbReference type="PANTHER" id="PTHR11266:SF80">
    <property type="entry name" value="PEROXISOMAL MEMBRANE PROTEIN 2"/>
    <property type="match status" value="1"/>
</dbReference>
<evidence type="ECO:0000256" key="1">
    <source>
        <dbReference type="ARBA" id="ARBA00004141"/>
    </source>
</evidence>
<feature type="transmembrane region" description="Helical" evidence="6">
    <location>
        <begin position="59"/>
        <end position="80"/>
    </location>
</feature>
<dbReference type="GO" id="GO:0005737">
    <property type="term" value="C:cytoplasm"/>
    <property type="evidence" value="ECO:0007669"/>
    <property type="project" value="TreeGrafter"/>
</dbReference>